<dbReference type="SUPFAM" id="SSF55729">
    <property type="entry name" value="Acyl-CoA N-acyltransferases (Nat)"/>
    <property type="match status" value="1"/>
</dbReference>
<feature type="domain" description="N-acetyltransferase" evidence="1">
    <location>
        <begin position="14"/>
        <end position="162"/>
    </location>
</feature>
<dbReference type="Proteomes" id="UP000199501">
    <property type="component" value="Unassembled WGS sequence"/>
</dbReference>
<protein>
    <submittedName>
        <fullName evidence="2">Predicted acetyltransferase</fullName>
    </submittedName>
</protein>
<dbReference type="OrthoDB" id="3627178at2"/>
<gene>
    <name evidence="2" type="ORF">SAMN05216174_10279</name>
</gene>
<dbReference type="AlphaFoldDB" id="A0A1G6LJ37"/>
<organism evidence="2 3">
    <name type="scientific">Actinokineospora iranica</name>
    <dbReference type="NCBI Taxonomy" id="1271860"/>
    <lineage>
        <taxon>Bacteria</taxon>
        <taxon>Bacillati</taxon>
        <taxon>Actinomycetota</taxon>
        <taxon>Actinomycetes</taxon>
        <taxon>Pseudonocardiales</taxon>
        <taxon>Pseudonocardiaceae</taxon>
        <taxon>Actinokineospora</taxon>
    </lineage>
</organism>
<dbReference type="InterPro" id="IPR016181">
    <property type="entry name" value="Acyl_CoA_acyltransferase"/>
</dbReference>
<dbReference type="EMBL" id="FMZZ01000002">
    <property type="protein sequence ID" value="SDC42765.1"/>
    <property type="molecule type" value="Genomic_DNA"/>
</dbReference>
<dbReference type="Pfam" id="PF00583">
    <property type="entry name" value="Acetyltransf_1"/>
    <property type="match status" value="1"/>
</dbReference>
<dbReference type="STRING" id="1271860.SAMN05216174_10279"/>
<evidence type="ECO:0000313" key="3">
    <source>
        <dbReference type="Proteomes" id="UP000199501"/>
    </source>
</evidence>
<proteinExistence type="predicted"/>
<dbReference type="InterPro" id="IPR000182">
    <property type="entry name" value="GNAT_dom"/>
</dbReference>
<evidence type="ECO:0000313" key="2">
    <source>
        <dbReference type="EMBL" id="SDC42765.1"/>
    </source>
</evidence>
<sequence>MSIDLAPVHEPDKPVLANLLQFYLHDFAEIRAGELTPHGTFVYRYLDSYFTEPAREAYLITVAGALAGFAMARGDVDPGCWNVAEFFVARGRRRSGVGRGAARRLFSRHPGEWTLSVDHDNAPAMRFWQQTVAGVAEGPVIRTDQHPPEVDHASTRLRFRVRQPRD</sequence>
<keyword evidence="3" id="KW-1185">Reference proteome</keyword>
<dbReference type="GO" id="GO:0016747">
    <property type="term" value="F:acyltransferase activity, transferring groups other than amino-acyl groups"/>
    <property type="evidence" value="ECO:0007669"/>
    <property type="project" value="InterPro"/>
</dbReference>
<dbReference type="PROSITE" id="PS51186">
    <property type="entry name" value="GNAT"/>
    <property type="match status" value="1"/>
</dbReference>
<dbReference type="RefSeq" id="WP_091448887.1">
    <property type="nucleotide sequence ID" value="NZ_FMZZ01000002.1"/>
</dbReference>
<evidence type="ECO:0000259" key="1">
    <source>
        <dbReference type="PROSITE" id="PS51186"/>
    </source>
</evidence>
<reference evidence="3" key="1">
    <citation type="submission" date="2016-10" db="EMBL/GenBank/DDBJ databases">
        <authorList>
            <person name="Varghese N."/>
            <person name="Submissions S."/>
        </authorList>
    </citation>
    <scope>NUCLEOTIDE SEQUENCE [LARGE SCALE GENOMIC DNA]</scope>
    <source>
        <strain evidence="3">IBRC-M 10403</strain>
    </source>
</reference>
<keyword evidence="2" id="KW-0808">Transferase</keyword>
<accession>A0A1G6LJ37</accession>
<dbReference type="Gene3D" id="3.40.630.30">
    <property type="match status" value="1"/>
</dbReference>
<name>A0A1G6LJ37_9PSEU</name>